<dbReference type="STRING" id="1137991.SAMN05660642_01158"/>
<protein>
    <submittedName>
        <fullName evidence="2">Uncharacterized protein</fullName>
    </submittedName>
</protein>
<sequence>MTSSAGVRRGERFDREQIVVHTEHRRVVVDLPADSGSPDVTGTDRPLPALGPTVLTVPGPASRGARDLPDADLPRTGGSDGAPEPVDAVPLELRPDGPLAPSTVAGRVLRRTPVDARREDGRVARQEGATARQALGRIGSRRHGNGHDVSAPRP</sequence>
<reference evidence="3" key="1">
    <citation type="submission" date="2016-10" db="EMBL/GenBank/DDBJ databases">
        <authorList>
            <person name="Varghese N."/>
            <person name="Submissions S."/>
        </authorList>
    </citation>
    <scope>NUCLEOTIDE SEQUENCE [LARGE SCALE GENOMIC DNA]</scope>
    <source>
        <strain evidence="3">DSM 45419</strain>
    </source>
</reference>
<organism evidence="2 3">
    <name type="scientific">Geodermatophilus siccatus</name>
    <dbReference type="NCBI Taxonomy" id="1137991"/>
    <lineage>
        <taxon>Bacteria</taxon>
        <taxon>Bacillati</taxon>
        <taxon>Actinomycetota</taxon>
        <taxon>Actinomycetes</taxon>
        <taxon>Geodermatophilales</taxon>
        <taxon>Geodermatophilaceae</taxon>
        <taxon>Geodermatophilus</taxon>
    </lineage>
</organism>
<feature type="compositionally biased region" description="Basic and acidic residues" evidence="1">
    <location>
        <begin position="112"/>
        <end position="125"/>
    </location>
</feature>
<evidence type="ECO:0000313" key="2">
    <source>
        <dbReference type="EMBL" id="SDL89262.1"/>
    </source>
</evidence>
<evidence type="ECO:0000313" key="3">
    <source>
        <dbReference type="Proteomes" id="UP000198680"/>
    </source>
</evidence>
<dbReference type="OrthoDB" id="5177045at2"/>
<dbReference type="Proteomes" id="UP000198680">
    <property type="component" value="Unassembled WGS sequence"/>
</dbReference>
<proteinExistence type="predicted"/>
<keyword evidence="3" id="KW-1185">Reference proteome</keyword>
<feature type="region of interest" description="Disordered" evidence="1">
    <location>
        <begin position="29"/>
        <end position="154"/>
    </location>
</feature>
<evidence type="ECO:0000256" key="1">
    <source>
        <dbReference type="SAM" id="MobiDB-lite"/>
    </source>
</evidence>
<dbReference type="RefSeq" id="WP_091214968.1">
    <property type="nucleotide sequence ID" value="NZ_FNHE01000002.1"/>
</dbReference>
<dbReference type="EMBL" id="FNHE01000002">
    <property type="protein sequence ID" value="SDL89262.1"/>
    <property type="molecule type" value="Genomic_DNA"/>
</dbReference>
<dbReference type="AlphaFoldDB" id="A0A1G9NRQ2"/>
<gene>
    <name evidence="2" type="ORF">SAMN05660642_01158</name>
</gene>
<accession>A0A1G9NRQ2</accession>
<name>A0A1G9NRQ2_9ACTN</name>
<feature type="compositionally biased region" description="Basic and acidic residues" evidence="1">
    <location>
        <begin position="64"/>
        <end position="73"/>
    </location>
</feature>